<feature type="domain" description="Dihydroorotate dehydrogenase catalytic" evidence="15">
    <location>
        <begin position="55"/>
        <end position="330"/>
    </location>
</feature>
<keyword evidence="12" id="KW-0472">Membrane</keyword>
<evidence type="ECO:0000256" key="2">
    <source>
        <dbReference type="ARBA" id="ARBA00003125"/>
    </source>
</evidence>
<dbReference type="Gene3D" id="3.20.20.70">
    <property type="entry name" value="Aldolase class I"/>
    <property type="match status" value="1"/>
</dbReference>
<dbReference type="CDD" id="cd04738">
    <property type="entry name" value="DHOD_2_like"/>
    <property type="match status" value="1"/>
</dbReference>
<dbReference type="PANTHER" id="PTHR48109:SF4">
    <property type="entry name" value="DIHYDROOROTATE DEHYDROGENASE (QUINONE), MITOCHONDRIAL"/>
    <property type="match status" value="1"/>
</dbReference>
<dbReference type="UniPathway" id="UPA00070">
    <property type="reaction ID" value="UER00946"/>
</dbReference>
<dbReference type="Pfam" id="PF01180">
    <property type="entry name" value="DHO_dh"/>
    <property type="match status" value="1"/>
</dbReference>
<evidence type="ECO:0000313" key="16">
    <source>
        <dbReference type="EMBL" id="RGN33255.1"/>
    </source>
</evidence>
<dbReference type="EMBL" id="QSUL01000011">
    <property type="protein sequence ID" value="RGN33255.1"/>
    <property type="molecule type" value="Genomic_DNA"/>
</dbReference>
<dbReference type="PROSITE" id="PS00911">
    <property type="entry name" value="DHODEHASE_1"/>
    <property type="match status" value="1"/>
</dbReference>
<dbReference type="NCBIfam" id="NF003652">
    <property type="entry name" value="PRK05286.2-5"/>
    <property type="match status" value="1"/>
</dbReference>
<evidence type="ECO:0000256" key="11">
    <source>
        <dbReference type="ARBA" id="ARBA00023002"/>
    </source>
</evidence>
<dbReference type="SUPFAM" id="SSF51395">
    <property type="entry name" value="FMN-linked oxidoreductases"/>
    <property type="match status" value="1"/>
</dbReference>
<proteinExistence type="inferred from homology"/>
<accession>A0A3E5B7D4</accession>
<comment type="function">
    <text evidence="2">Catalyzes the conversion of dihydroorotate to orotate with quinone as electron acceptor.</text>
</comment>
<dbReference type="PANTHER" id="PTHR48109">
    <property type="entry name" value="DIHYDROOROTATE DEHYDROGENASE (QUINONE), MITOCHONDRIAL-RELATED"/>
    <property type="match status" value="1"/>
</dbReference>
<gene>
    <name evidence="16" type="ORF">DXB65_16115</name>
</gene>
<evidence type="ECO:0000256" key="4">
    <source>
        <dbReference type="ARBA" id="ARBA00005161"/>
    </source>
</evidence>
<protein>
    <recommendedName>
        <fullName evidence="7 14">Dihydroorotate dehydrogenase (quinone)</fullName>
        <ecNumber evidence="6 14">1.3.5.2</ecNumber>
    </recommendedName>
</protein>
<dbReference type="InterPro" id="IPR012135">
    <property type="entry name" value="Dihydroorotate_DH_1_2"/>
</dbReference>
<evidence type="ECO:0000256" key="1">
    <source>
        <dbReference type="ARBA" id="ARBA00001917"/>
    </source>
</evidence>
<dbReference type="InterPro" id="IPR001295">
    <property type="entry name" value="Dihydroorotate_DH_CS"/>
</dbReference>
<evidence type="ECO:0000256" key="8">
    <source>
        <dbReference type="ARBA" id="ARBA00022630"/>
    </source>
</evidence>
<dbReference type="GO" id="GO:0006207">
    <property type="term" value="P:'de novo' pyrimidine nucleobase biosynthetic process"/>
    <property type="evidence" value="ECO:0007669"/>
    <property type="project" value="UniProtKB-UniRule"/>
</dbReference>
<dbReference type="PIRSF" id="PIRSF000164">
    <property type="entry name" value="DHO_oxidase"/>
    <property type="match status" value="1"/>
</dbReference>
<evidence type="ECO:0000256" key="7">
    <source>
        <dbReference type="ARBA" id="ARBA00018366"/>
    </source>
</evidence>
<dbReference type="NCBIfam" id="TIGR01036">
    <property type="entry name" value="pyrD_sub2"/>
    <property type="match status" value="1"/>
</dbReference>
<dbReference type="AlphaFoldDB" id="A0A3E5B7D4"/>
<dbReference type="GO" id="GO:0005886">
    <property type="term" value="C:plasma membrane"/>
    <property type="evidence" value="ECO:0007669"/>
    <property type="project" value="TreeGrafter"/>
</dbReference>
<sequence>MYKQIIRPLLFLLSPERVHSLLLSALQCYGRLPFVRSWVRRYYKATDKQLVWNQLVFKNRIGLSAGFDKGAEVFNELADFGFGFIEVGTVTPDGQPGNPKPRIFRLPKAASLISRTGFNNPGLNIVKRNLENKTDAYLLGININKNPQSEKEEAVNDFLRLYAGLYGLADYFTLNWGSIEVTLMHKVLETLTAFRSKQKNYRPILLKVPADITTEGMDAVLNCIQTYRLQGVIATGPTMDRSNLSPYTSIQLETIGAGGVSGKGIGNKSIEAVKYLRSHSEKGMLIIGAGGMMTPEDARKMLAAGANLIQIYSSFIYEGPAIVKNMIKAIH</sequence>
<keyword evidence="8" id="KW-0285">Flavoprotein</keyword>
<comment type="caution">
    <text evidence="16">The sequence shown here is derived from an EMBL/GenBank/DDBJ whole genome shotgun (WGS) entry which is preliminary data.</text>
</comment>
<comment type="subcellular location">
    <subcellularLocation>
        <location evidence="3">Membrane</location>
    </subcellularLocation>
</comment>
<dbReference type="InterPro" id="IPR005719">
    <property type="entry name" value="Dihydroorotate_DH_2"/>
</dbReference>
<evidence type="ECO:0000256" key="14">
    <source>
        <dbReference type="NCBIfam" id="TIGR01036"/>
    </source>
</evidence>
<dbReference type="EC" id="1.3.5.2" evidence="6 14"/>
<comment type="similarity">
    <text evidence="5">Belongs to the dihydroorotate dehydrogenase family. Type 2 subfamily.</text>
</comment>
<reference evidence="16 17" key="1">
    <citation type="submission" date="2018-08" db="EMBL/GenBank/DDBJ databases">
        <title>A genome reference for cultivated species of the human gut microbiota.</title>
        <authorList>
            <person name="Zou Y."/>
            <person name="Xue W."/>
            <person name="Luo G."/>
        </authorList>
    </citation>
    <scope>NUCLEOTIDE SEQUENCE [LARGE SCALE GENOMIC DNA]</scope>
    <source>
        <strain evidence="16 17">OM05-15BH</strain>
    </source>
</reference>
<evidence type="ECO:0000256" key="9">
    <source>
        <dbReference type="ARBA" id="ARBA00022643"/>
    </source>
</evidence>
<dbReference type="InterPro" id="IPR005720">
    <property type="entry name" value="Dihydroorotate_DH_cat"/>
</dbReference>
<evidence type="ECO:0000256" key="5">
    <source>
        <dbReference type="ARBA" id="ARBA00005359"/>
    </source>
</evidence>
<evidence type="ECO:0000256" key="3">
    <source>
        <dbReference type="ARBA" id="ARBA00004370"/>
    </source>
</evidence>
<dbReference type="GO" id="GO:0106430">
    <property type="term" value="F:dihydroorotate dehydrogenase (quinone) activity"/>
    <property type="evidence" value="ECO:0007669"/>
    <property type="project" value="UniProtKB-EC"/>
</dbReference>
<evidence type="ECO:0000256" key="6">
    <source>
        <dbReference type="ARBA" id="ARBA00012791"/>
    </source>
</evidence>
<keyword evidence="9" id="KW-0288">FMN</keyword>
<keyword evidence="10" id="KW-0665">Pyrimidine biosynthesis</keyword>
<evidence type="ECO:0000259" key="15">
    <source>
        <dbReference type="Pfam" id="PF01180"/>
    </source>
</evidence>
<comment type="pathway">
    <text evidence="4">Pyrimidine metabolism; UMP biosynthesis via de novo pathway; orotate from (S)-dihydroorotate (quinone route): step 1/1.</text>
</comment>
<comment type="catalytic activity">
    <reaction evidence="13">
        <text>(S)-dihydroorotate + a quinone = orotate + a quinol</text>
        <dbReference type="Rhea" id="RHEA:30187"/>
        <dbReference type="ChEBI" id="CHEBI:24646"/>
        <dbReference type="ChEBI" id="CHEBI:30839"/>
        <dbReference type="ChEBI" id="CHEBI:30864"/>
        <dbReference type="ChEBI" id="CHEBI:132124"/>
        <dbReference type="EC" id="1.3.5.2"/>
    </reaction>
</comment>
<comment type="cofactor">
    <cofactor evidence="1">
        <name>FMN</name>
        <dbReference type="ChEBI" id="CHEBI:58210"/>
    </cofactor>
</comment>
<organism evidence="16 17">
    <name type="scientific">Bacteroides oleiciplenus</name>
    <dbReference type="NCBI Taxonomy" id="626931"/>
    <lineage>
        <taxon>Bacteria</taxon>
        <taxon>Pseudomonadati</taxon>
        <taxon>Bacteroidota</taxon>
        <taxon>Bacteroidia</taxon>
        <taxon>Bacteroidales</taxon>
        <taxon>Bacteroidaceae</taxon>
        <taxon>Bacteroides</taxon>
    </lineage>
</organism>
<evidence type="ECO:0000313" key="17">
    <source>
        <dbReference type="Proteomes" id="UP000260983"/>
    </source>
</evidence>
<dbReference type="Proteomes" id="UP000260983">
    <property type="component" value="Unassembled WGS sequence"/>
</dbReference>
<dbReference type="InterPro" id="IPR013785">
    <property type="entry name" value="Aldolase_TIM"/>
</dbReference>
<name>A0A3E5B7D4_9BACE</name>
<keyword evidence="11 16" id="KW-0560">Oxidoreductase</keyword>
<evidence type="ECO:0000256" key="10">
    <source>
        <dbReference type="ARBA" id="ARBA00022975"/>
    </source>
</evidence>
<dbReference type="RefSeq" id="WP_117724872.1">
    <property type="nucleotide sequence ID" value="NZ_QSUL01000011.1"/>
</dbReference>
<evidence type="ECO:0000256" key="12">
    <source>
        <dbReference type="ARBA" id="ARBA00023136"/>
    </source>
</evidence>
<dbReference type="GO" id="GO:0005737">
    <property type="term" value="C:cytoplasm"/>
    <property type="evidence" value="ECO:0007669"/>
    <property type="project" value="InterPro"/>
</dbReference>
<dbReference type="GO" id="GO:0044205">
    <property type="term" value="P:'de novo' UMP biosynthetic process"/>
    <property type="evidence" value="ECO:0007669"/>
    <property type="project" value="UniProtKB-UniPathway"/>
</dbReference>
<dbReference type="InterPro" id="IPR050074">
    <property type="entry name" value="DHO_dehydrogenase"/>
</dbReference>
<evidence type="ECO:0000256" key="13">
    <source>
        <dbReference type="ARBA" id="ARBA00048639"/>
    </source>
</evidence>